<evidence type="ECO:0000313" key="2">
    <source>
        <dbReference type="Proteomes" id="UP001153076"/>
    </source>
</evidence>
<dbReference type="Proteomes" id="UP001153076">
    <property type="component" value="Unassembled WGS sequence"/>
</dbReference>
<dbReference type="AlphaFoldDB" id="A0A9Q1GYM4"/>
<gene>
    <name evidence="1" type="ORF">Cgig2_008884</name>
</gene>
<protein>
    <recommendedName>
        <fullName evidence="3">Reverse transcriptase zinc-binding domain-containing protein</fullName>
    </recommendedName>
</protein>
<accession>A0A9Q1GYM4</accession>
<dbReference type="EMBL" id="JAKOGI010001135">
    <property type="protein sequence ID" value="KAJ8427524.1"/>
    <property type="molecule type" value="Genomic_DNA"/>
</dbReference>
<organism evidence="1 2">
    <name type="scientific">Carnegiea gigantea</name>
    <dbReference type="NCBI Taxonomy" id="171969"/>
    <lineage>
        <taxon>Eukaryota</taxon>
        <taxon>Viridiplantae</taxon>
        <taxon>Streptophyta</taxon>
        <taxon>Embryophyta</taxon>
        <taxon>Tracheophyta</taxon>
        <taxon>Spermatophyta</taxon>
        <taxon>Magnoliopsida</taxon>
        <taxon>eudicotyledons</taxon>
        <taxon>Gunneridae</taxon>
        <taxon>Pentapetalae</taxon>
        <taxon>Caryophyllales</taxon>
        <taxon>Cactineae</taxon>
        <taxon>Cactaceae</taxon>
        <taxon>Cactoideae</taxon>
        <taxon>Echinocereeae</taxon>
        <taxon>Carnegiea</taxon>
    </lineage>
</organism>
<evidence type="ECO:0000313" key="1">
    <source>
        <dbReference type="EMBL" id="KAJ8427524.1"/>
    </source>
</evidence>
<sequence length="284" mass="32430">MQLNNVRFKDIYLPLEASRNRLETTQKRLHQDPLDIQLMKQCKQASYIYSINNAQGHPVTGFADIANVTSIKTCCVYRRTPLSTSLIKTHSVKILMEAFQSFSTSTRLIVNYNKSEIVTRGCKLHTELQIMQITSFVQGSLPFRYLGVPITAKIFVIPQEVIKQVTKICRNYLWNADSSDKKPLFVAWEEGSLEGRKWYWKADPNGKYTVSLGYKWFMGLQERKPPWVNLVSAKSAIPRHSVTAWLLMKKKLPLGLACNIQQTTCKNGLILSCAKTYQRSANSS</sequence>
<dbReference type="PANTHER" id="PTHR33116">
    <property type="entry name" value="REVERSE TRANSCRIPTASE ZINC-BINDING DOMAIN-CONTAINING PROTEIN-RELATED-RELATED"/>
    <property type="match status" value="1"/>
</dbReference>
<reference evidence="1" key="1">
    <citation type="submission" date="2022-04" db="EMBL/GenBank/DDBJ databases">
        <title>Carnegiea gigantea Genome sequencing and assembly v2.</title>
        <authorList>
            <person name="Copetti D."/>
            <person name="Sanderson M.J."/>
            <person name="Burquez A."/>
            <person name="Wojciechowski M.F."/>
        </authorList>
    </citation>
    <scope>NUCLEOTIDE SEQUENCE</scope>
    <source>
        <strain evidence="1">SGP5-SGP5p</strain>
        <tissue evidence="1">Aerial part</tissue>
    </source>
</reference>
<dbReference type="OrthoDB" id="1744944at2759"/>
<comment type="caution">
    <text evidence="1">The sequence shown here is derived from an EMBL/GenBank/DDBJ whole genome shotgun (WGS) entry which is preliminary data.</text>
</comment>
<evidence type="ECO:0008006" key="3">
    <source>
        <dbReference type="Google" id="ProtNLM"/>
    </source>
</evidence>
<proteinExistence type="predicted"/>
<dbReference type="PANTHER" id="PTHR33116:SF84">
    <property type="entry name" value="RNA-DIRECTED DNA POLYMERASE"/>
    <property type="match status" value="1"/>
</dbReference>
<keyword evidence="2" id="KW-1185">Reference proteome</keyword>
<name>A0A9Q1GYM4_9CARY</name>